<keyword evidence="10" id="KW-0805">Transcription regulation</keyword>
<evidence type="ECO:0000313" key="15">
    <source>
        <dbReference type="Proteomes" id="UP000694866"/>
    </source>
</evidence>
<feature type="compositionally biased region" description="Basic residues" evidence="14">
    <location>
        <begin position="28"/>
        <end position="49"/>
    </location>
</feature>
<evidence type="ECO:0000256" key="9">
    <source>
        <dbReference type="ARBA" id="ARBA00022853"/>
    </source>
</evidence>
<dbReference type="InterPro" id="IPR042036">
    <property type="entry name" value="RRP8_N"/>
</dbReference>
<keyword evidence="7 13" id="KW-0808">Transferase</keyword>
<dbReference type="KEGG" id="fas:105263874"/>
<evidence type="ECO:0000256" key="13">
    <source>
        <dbReference type="RuleBase" id="RU365074"/>
    </source>
</evidence>
<organism evidence="15 16">
    <name type="scientific">Fopius arisanus</name>
    <dbReference type="NCBI Taxonomy" id="64838"/>
    <lineage>
        <taxon>Eukaryota</taxon>
        <taxon>Metazoa</taxon>
        <taxon>Ecdysozoa</taxon>
        <taxon>Arthropoda</taxon>
        <taxon>Hexapoda</taxon>
        <taxon>Insecta</taxon>
        <taxon>Pterygota</taxon>
        <taxon>Neoptera</taxon>
        <taxon>Endopterygota</taxon>
        <taxon>Hymenoptera</taxon>
        <taxon>Apocrita</taxon>
        <taxon>Ichneumonoidea</taxon>
        <taxon>Braconidae</taxon>
        <taxon>Opiinae</taxon>
        <taxon>Fopius</taxon>
    </lineage>
</organism>
<evidence type="ECO:0000256" key="14">
    <source>
        <dbReference type="SAM" id="MobiDB-lite"/>
    </source>
</evidence>
<keyword evidence="6 13" id="KW-0489">Methyltransferase</keyword>
<comment type="similarity">
    <text evidence="2 13">Belongs to the methyltransferase superfamily. RRP8 family.</text>
</comment>
<dbReference type="PANTHER" id="PTHR12787:SF0">
    <property type="entry name" value="RIBOSOMAL RNA-PROCESSING PROTEIN 8"/>
    <property type="match status" value="1"/>
</dbReference>
<comment type="subcellular location">
    <subcellularLocation>
        <location evidence="1 13">Nucleus</location>
        <location evidence="1 13">Nucleolus</location>
    </subcellularLocation>
</comment>
<dbReference type="GO" id="GO:0005677">
    <property type="term" value="C:chromatin silencing complex"/>
    <property type="evidence" value="ECO:0007669"/>
    <property type="project" value="TreeGrafter"/>
</dbReference>
<dbReference type="GO" id="GO:0000183">
    <property type="term" value="P:rDNA heterochromatin formation"/>
    <property type="evidence" value="ECO:0007669"/>
    <property type="project" value="TreeGrafter"/>
</dbReference>
<dbReference type="GO" id="GO:0046015">
    <property type="term" value="P:regulation of transcription by glucose"/>
    <property type="evidence" value="ECO:0007669"/>
    <property type="project" value="TreeGrafter"/>
</dbReference>
<evidence type="ECO:0000256" key="10">
    <source>
        <dbReference type="ARBA" id="ARBA00023015"/>
    </source>
</evidence>
<dbReference type="SUPFAM" id="SSF53335">
    <property type="entry name" value="S-adenosyl-L-methionine-dependent methyltransferases"/>
    <property type="match status" value="1"/>
</dbReference>
<accession>A0A9R1TUI6</accession>
<keyword evidence="5 13" id="KW-0698">rRNA processing</keyword>
<gene>
    <name evidence="16" type="primary">LOC105263874</name>
</gene>
<evidence type="ECO:0000256" key="12">
    <source>
        <dbReference type="ARBA" id="ARBA00023242"/>
    </source>
</evidence>
<dbReference type="FunFam" id="1.10.10.2150:FF:000001">
    <property type="entry name" value="Ribosomal RNA-processing protein 8"/>
    <property type="match status" value="1"/>
</dbReference>
<dbReference type="Proteomes" id="UP000694866">
    <property type="component" value="Unplaced"/>
</dbReference>
<dbReference type="GO" id="GO:0005730">
    <property type="term" value="C:nucleolus"/>
    <property type="evidence" value="ECO:0007669"/>
    <property type="project" value="UniProtKB-SubCell"/>
</dbReference>
<keyword evidence="9" id="KW-0156">Chromatin regulator</keyword>
<dbReference type="RefSeq" id="XP_011298661.1">
    <property type="nucleotide sequence ID" value="XM_011300359.1"/>
</dbReference>
<keyword evidence="8 13" id="KW-0949">S-adenosyl-L-methionine</keyword>
<feature type="compositionally biased region" description="Basic residues" evidence="14">
    <location>
        <begin position="169"/>
        <end position="180"/>
    </location>
</feature>
<feature type="compositionally biased region" description="Basic residues" evidence="14">
    <location>
        <begin position="141"/>
        <end position="153"/>
    </location>
</feature>
<comment type="function">
    <text evidence="13">Probable methyltransferase required to silence rDNA.</text>
</comment>
<dbReference type="GO" id="GO:0006364">
    <property type="term" value="P:rRNA processing"/>
    <property type="evidence" value="ECO:0007669"/>
    <property type="project" value="UniProtKB-UniRule"/>
</dbReference>
<dbReference type="Pfam" id="PF05148">
    <property type="entry name" value="Methyltransf_8"/>
    <property type="match status" value="1"/>
</dbReference>
<dbReference type="GO" id="GO:0032259">
    <property type="term" value="P:methylation"/>
    <property type="evidence" value="ECO:0007669"/>
    <property type="project" value="UniProtKB-KW"/>
</dbReference>
<sequence>MISLANSSWERSEVGDNLSKQLFTKGNSQKKKNRDRKKCKTEKSPKKKGPNTSEPTKDPIRSLKKNLKTIKEKLISKTDQNIHSTTKSHRKNPLESKKQATPNKQFIKSLRQKSLSLKLSDSPKSQKSKFSQDENCQKSSKSPKNRNQKRNKNRQNDQQTNVSNQNLSKKLKPQNKQQLKRKIVKLNLKEKTSINIIKLGHMLDLKNKEVVDKSQSLRERMVSQLRASRFRFLNEELYKNDSTISKQLFKDDPEAFKAYHDGYKQQVNQWPVNPLDVIITAVKKMPKDWIIADFGCGEARLAASVIQKVHSIDFVAINDKVTACDMAHTPLLISGVNVVVFCLSLMGTNLNDYLREANRVLKKDGILKIAEVESRFDNIDEFITLLASFGFKNKWKDLSHNLFYFMDFKKISDVIVKNQKLPQLTLKPCLYKKR</sequence>
<dbReference type="GO" id="GO:0033553">
    <property type="term" value="C:rDNA heterochromatin"/>
    <property type="evidence" value="ECO:0007669"/>
    <property type="project" value="TreeGrafter"/>
</dbReference>
<feature type="compositionally biased region" description="Low complexity" evidence="14">
    <location>
        <begin position="108"/>
        <end position="129"/>
    </location>
</feature>
<protein>
    <recommendedName>
        <fullName evidence="3 13">Ribosomal RNA-processing protein 8</fullName>
        <ecNumber evidence="13">2.1.1.-</ecNumber>
    </recommendedName>
</protein>
<proteinExistence type="inferred from homology"/>
<dbReference type="GeneID" id="105263874"/>
<keyword evidence="4" id="KW-0678">Repressor</keyword>
<dbReference type="FunFam" id="3.40.50.150:FF:000068">
    <property type="entry name" value="Ribosomal RNA-processing protein 8"/>
    <property type="match status" value="1"/>
</dbReference>
<feature type="region of interest" description="Disordered" evidence="14">
    <location>
        <begin position="1"/>
        <end position="180"/>
    </location>
</feature>
<dbReference type="EC" id="2.1.1.-" evidence="13"/>
<reference evidence="16" key="1">
    <citation type="submission" date="2025-08" db="UniProtKB">
        <authorList>
            <consortium name="RefSeq"/>
        </authorList>
    </citation>
    <scope>IDENTIFICATION</scope>
    <source>
        <strain evidence="16">USDA-PBARC FA_bdor</strain>
        <tissue evidence="16">Whole organism</tissue>
    </source>
</reference>
<evidence type="ECO:0000313" key="16">
    <source>
        <dbReference type="RefSeq" id="XP_011298661.1"/>
    </source>
</evidence>
<dbReference type="PANTHER" id="PTHR12787">
    <property type="entry name" value="RIBOSOMAL RNA-PROCESSING PROTEIN 8"/>
    <property type="match status" value="1"/>
</dbReference>
<dbReference type="Gene3D" id="1.10.10.2150">
    <property type="entry name" value="Ribosomal RNA-processing protein 8, N-terminal domain"/>
    <property type="match status" value="1"/>
</dbReference>
<dbReference type="OrthoDB" id="10258825at2759"/>
<evidence type="ECO:0000256" key="2">
    <source>
        <dbReference type="ARBA" id="ARBA00006301"/>
    </source>
</evidence>
<name>A0A9R1TUI6_9HYME</name>
<dbReference type="GO" id="GO:0042149">
    <property type="term" value="P:cellular response to glucose starvation"/>
    <property type="evidence" value="ECO:0007669"/>
    <property type="project" value="TreeGrafter"/>
</dbReference>
<evidence type="ECO:0000256" key="1">
    <source>
        <dbReference type="ARBA" id="ARBA00004604"/>
    </source>
</evidence>
<evidence type="ECO:0000256" key="3">
    <source>
        <dbReference type="ARBA" id="ARBA00020203"/>
    </source>
</evidence>
<dbReference type="Gene3D" id="3.40.50.150">
    <property type="entry name" value="Vaccinia Virus protein VP39"/>
    <property type="match status" value="1"/>
</dbReference>
<dbReference type="InterPro" id="IPR007823">
    <property type="entry name" value="RRP8"/>
</dbReference>
<feature type="compositionally biased region" description="Polar residues" evidence="14">
    <location>
        <begin position="18"/>
        <end position="27"/>
    </location>
</feature>
<evidence type="ECO:0000256" key="11">
    <source>
        <dbReference type="ARBA" id="ARBA00023163"/>
    </source>
</evidence>
<dbReference type="InterPro" id="IPR029063">
    <property type="entry name" value="SAM-dependent_MTases_sf"/>
</dbReference>
<keyword evidence="15" id="KW-1185">Reference proteome</keyword>
<keyword evidence="12 13" id="KW-0539">Nucleus</keyword>
<dbReference type="GO" id="GO:0008168">
    <property type="term" value="F:methyltransferase activity"/>
    <property type="evidence" value="ECO:0007669"/>
    <property type="project" value="UniProtKB-KW"/>
</dbReference>
<evidence type="ECO:0000256" key="8">
    <source>
        <dbReference type="ARBA" id="ARBA00022691"/>
    </source>
</evidence>
<feature type="compositionally biased region" description="Low complexity" evidence="14">
    <location>
        <begin position="156"/>
        <end position="168"/>
    </location>
</feature>
<evidence type="ECO:0000256" key="4">
    <source>
        <dbReference type="ARBA" id="ARBA00022491"/>
    </source>
</evidence>
<evidence type="ECO:0000256" key="6">
    <source>
        <dbReference type="ARBA" id="ARBA00022603"/>
    </source>
</evidence>
<evidence type="ECO:0000256" key="5">
    <source>
        <dbReference type="ARBA" id="ARBA00022552"/>
    </source>
</evidence>
<keyword evidence="11" id="KW-0804">Transcription</keyword>
<evidence type="ECO:0000256" key="7">
    <source>
        <dbReference type="ARBA" id="ARBA00022679"/>
    </source>
</evidence>
<dbReference type="AlphaFoldDB" id="A0A9R1TUI6"/>